<gene>
    <name evidence="5" type="ORF">KUA55_08115</name>
</gene>
<comment type="caution">
    <text evidence="5">The sequence shown here is derived from an EMBL/GenBank/DDBJ whole genome shotgun (WGS) entry which is preliminary data.</text>
</comment>
<evidence type="ECO:0000259" key="4">
    <source>
        <dbReference type="Pfam" id="PF00535"/>
    </source>
</evidence>
<accession>A0ABS6TCN1</accession>
<keyword evidence="6" id="KW-1185">Reference proteome</keyword>
<dbReference type="InterPro" id="IPR001173">
    <property type="entry name" value="Glyco_trans_2-like"/>
</dbReference>
<name>A0ABS6TCN1_9ENTE</name>
<proteinExistence type="inferred from homology"/>
<evidence type="ECO:0000256" key="2">
    <source>
        <dbReference type="ARBA" id="ARBA00022676"/>
    </source>
</evidence>
<evidence type="ECO:0000313" key="5">
    <source>
        <dbReference type="EMBL" id="MBV7390641.1"/>
    </source>
</evidence>
<evidence type="ECO:0000256" key="1">
    <source>
        <dbReference type="ARBA" id="ARBA00006739"/>
    </source>
</evidence>
<protein>
    <submittedName>
        <fullName evidence="5">Glycosyltransferase family 2 protein</fullName>
    </submittedName>
</protein>
<keyword evidence="2" id="KW-0328">Glycosyltransferase</keyword>
<dbReference type="PANTHER" id="PTHR43179">
    <property type="entry name" value="RHAMNOSYLTRANSFERASE WBBL"/>
    <property type="match status" value="1"/>
</dbReference>
<dbReference type="EMBL" id="JAHUZB010000003">
    <property type="protein sequence ID" value="MBV7390641.1"/>
    <property type="molecule type" value="Genomic_DNA"/>
</dbReference>
<keyword evidence="3" id="KW-0808">Transferase</keyword>
<dbReference type="Pfam" id="PF00535">
    <property type="entry name" value="Glycos_transf_2"/>
    <property type="match status" value="1"/>
</dbReference>
<sequence length="301" mass="35350">MENFVNLIVLNYNNYQETSNFVKIMEERRQIDQIIVVDNASTDRSYEYLWRLRNKKVHVIQATKNGGYSAGNNFGIFYGLKHFKPQFFLIANPDIAISEEDLDQFIKNLADLPKKTGIVAPIMLTKEKSQAYNSGWQLPSYGSDLLATSLILNKFFKKRNSYGSLPDEKKLIPVDVLPGSFFAISAEALEEIGYLDETTFLYCEERILSYKLRAHSYRNFLDSRFVYFHDHGTTTKKQISKLKQQEIYFSSIRYYLNHYLQVSTWQKNVFSFFAYAGLLERKLIYSWQDWLLEKRQKNGEN</sequence>
<organism evidence="5 6">
    <name type="scientific">Enterococcus alishanensis</name>
    <dbReference type="NCBI Taxonomy" id="1303817"/>
    <lineage>
        <taxon>Bacteria</taxon>
        <taxon>Bacillati</taxon>
        <taxon>Bacillota</taxon>
        <taxon>Bacilli</taxon>
        <taxon>Lactobacillales</taxon>
        <taxon>Enterococcaceae</taxon>
        <taxon>Enterococcus</taxon>
    </lineage>
</organism>
<comment type="similarity">
    <text evidence="1">Belongs to the glycosyltransferase 2 family.</text>
</comment>
<feature type="domain" description="Glycosyltransferase 2-like" evidence="4">
    <location>
        <begin position="8"/>
        <end position="192"/>
    </location>
</feature>
<reference evidence="5 6" key="1">
    <citation type="submission" date="2021-06" db="EMBL/GenBank/DDBJ databases">
        <title>Enterococcus alishanensis sp. nov., a novel lactic acid bacterium isolated from fresh coffee beans.</title>
        <authorList>
            <person name="Chen Y.-S."/>
        </authorList>
    </citation>
    <scope>NUCLEOTIDE SEQUENCE [LARGE SCALE GENOMIC DNA]</scope>
    <source>
        <strain evidence="5 6">ALS3</strain>
    </source>
</reference>
<dbReference type="Proteomes" id="UP000774130">
    <property type="component" value="Unassembled WGS sequence"/>
</dbReference>
<dbReference type="RefSeq" id="WP_218325699.1">
    <property type="nucleotide sequence ID" value="NZ_JAHUZB010000003.1"/>
</dbReference>
<evidence type="ECO:0000256" key="3">
    <source>
        <dbReference type="ARBA" id="ARBA00022679"/>
    </source>
</evidence>
<evidence type="ECO:0000313" key="6">
    <source>
        <dbReference type="Proteomes" id="UP000774130"/>
    </source>
</evidence>
<dbReference type="PANTHER" id="PTHR43179:SF12">
    <property type="entry name" value="GALACTOFURANOSYLTRANSFERASE GLFT2"/>
    <property type="match status" value="1"/>
</dbReference>